<evidence type="ECO:0000313" key="2">
    <source>
        <dbReference type="WBParaSite" id="Hba_20198"/>
    </source>
</evidence>
<keyword evidence="1" id="KW-1185">Reference proteome</keyword>
<name>A0A1I7XRT8_HETBA</name>
<sequence>MNHDLVLVYHPNIRNEIAELGPQLTNDRTIKEVNMFQQRNASKRIPKMCEENIQRGVSGYNNHYPDMLGVFLAIGPESRVSTIFCQAKLGWLSVLARPHLFLY</sequence>
<evidence type="ECO:0000313" key="1">
    <source>
        <dbReference type="Proteomes" id="UP000095283"/>
    </source>
</evidence>
<organism evidence="1 2">
    <name type="scientific">Heterorhabditis bacteriophora</name>
    <name type="common">Entomopathogenic nematode worm</name>
    <dbReference type="NCBI Taxonomy" id="37862"/>
    <lineage>
        <taxon>Eukaryota</taxon>
        <taxon>Metazoa</taxon>
        <taxon>Ecdysozoa</taxon>
        <taxon>Nematoda</taxon>
        <taxon>Chromadorea</taxon>
        <taxon>Rhabditida</taxon>
        <taxon>Rhabditina</taxon>
        <taxon>Rhabditomorpha</taxon>
        <taxon>Strongyloidea</taxon>
        <taxon>Heterorhabditidae</taxon>
        <taxon>Heterorhabditis</taxon>
    </lineage>
</organism>
<dbReference type="WBParaSite" id="Hba_20198">
    <property type="protein sequence ID" value="Hba_20198"/>
    <property type="gene ID" value="Hba_20198"/>
</dbReference>
<dbReference type="Proteomes" id="UP000095283">
    <property type="component" value="Unplaced"/>
</dbReference>
<dbReference type="AlphaFoldDB" id="A0A1I7XRT8"/>
<protein>
    <submittedName>
        <fullName evidence="2">NAD_binding_6 domain-containing protein</fullName>
    </submittedName>
</protein>
<proteinExistence type="predicted"/>
<reference evidence="2" key="1">
    <citation type="submission" date="2016-11" db="UniProtKB">
        <authorList>
            <consortium name="WormBaseParasite"/>
        </authorList>
    </citation>
    <scope>IDENTIFICATION</scope>
</reference>
<accession>A0A1I7XRT8</accession>